<dbReference type="Proteomes" id="UP001221757">
    <property type="component" value="Unassembled WGS sequence"/>
</dbReference>
<sequence>MSIFAIYDLENPRYMLSHLKVVHGDRAGNPPPPPPPRVARLNFSSAPLSALAFLALDYHLRRPPSDSSAPTALTQPVLIRHIGSLLRLSLPKTPVQRQDPVVTFQINCRQCSRTAAISQSLGENSDRKDFSVDIQSGKYLHWGRRAHCNTHTRDLNILSEIGKEDIVEYREVRGRRTGALIQRLSRVVGSRRIHQVRLFGSQETMTAVIYEGPDFETVTSLFHRGRRFHYIVRQWKADVEKREAYRSHSPGQTSKYTPKICPCLRIFGVHPTLATLPGFEFQRDGYASTSVQVVLDEPVANGAHLTSGAKDFEGDLRSKMDLDDIHTIMCCGKIRETYISLWTGEVEFESMWDAKPRSDFTPSFLEEKSFFSNMLSLSDVLQDGPWMQEDPPRAAGTTVPRKMLRLVVGHVPPLTRGFHPFVWVVQLGRAHDVQKG</sequence>
<comment type="caution">
    <text evidence="1">The sequence shown here is derived from an EMBL/GenBank/DDBJ whole genome shotgun (WGS) entry which is preliminary data.</text>
</comment>
<proteinExistence type="predicted"/>
<evidence type="ECO:0000313" key="1">
    <source>
        <dbReference type="EMBL" id="KAJ7637458.1"/>
    </source>
</evidence>
<gene>
    <name evidence="1" type="ORF">B0H17DRAFT_1149472</name>
</gene>
<dbReference type="EMBL" id="JARKIE010000457">
    <property type="protein sequence ID" value="KAJ7637458.1"/>
    <property type="molecule type" value="Genomic_DNA"/>
</dbReference>
<keyword evidence="2" id="KW-1185">Reference proteome</keyword>
<reference evidence="1" key="1">
    <citation type="submission" date="2023-03" db="EMBL/GenBank/DDBJ databases">
        <title>Massive genome expansion in bonnet fungi (Mycena s.s.) driven by repeated elements and novel gene families across ecological guilds.</title>
        <authorList>
            <consortium name="Lawrence Berkeley National Laboratory"/>
            <person name="Harder C.B."/>
            <person name="Miyauchi S."/>
            <person name="Viragh M."/>
            <person name="Kuo A."/>
            <person name="Thoen E."/>
            <person name="Andreopoulos B."/>
            <person name="Lu D."/>
            <person name="Skrede I."/>
            <person name="Drula E."/>
            <person name="Henrissat B."/>
            <person name="Morin E."/>
            <person name="Kohler A."/>
            <person name="Barry K."/>
            <person name="LaButti K."/>
            <person name="Morin E."/>
            <person name="Salamov A."/>
            <person name="Lipzen A."/>
            <person name="Mereny Z."/>
            <person name="Hegedus B."/>
            <person name="Baldrian P."/>
            <person name="Stursova M."/>
            <person name="Weitz H."/>
            <person name="Taylor A."/>
            <person name="Grigoriev I.V."/>
            <person name="Nagy L.G."/>
            <person name="Martin F."/>
            <person name="Kauserud H."/>
        </authorList>
    </citation>
    <scope>NUCLEOTIDE SEQUENCE</scope>
    <source>
        <strain evidence="1">CBHHK067</strain>
    </source>
</reference>
<evidence type="ECO:0000313" key="2">
    <source>
        <dbReference type="Proteomes" id="UP001221757"/>
    </source>
</evidence>
<dbReference type="AlphaFoldDB" id="A0AAD7FQF2"/>
<name>A0AAD7FQF2_MYCRO</name>
<protein>
    <submittedName>
        <fullName evidence="1">Uncharacterized protein</fullName>
    </submittedName>
</protein>
<accession>A0AAD7FQF2</accession>
<organism evidence="1 2">
    <name type="scientific">Mycena rosella</name>
    <name type="common">Pink bonnet</name>
    <name type="synonym">Agaricus rosellus</name>
    <dbReference type="NCBI Taxonomy" id="1033263"/>
    <lineage>
        <taxon>Eukaryota</taxon>
        <taxon>Fungi</taxon>
        <taxon>Dikarya</taxon>
        <taxon>Basidiomycota</taxon>
        <taxon>Agaricomycotina</taxon>
        <taxon>Agaricomycetes</taxon>
        <taxon>Agaricomycetidae</taxon>
        <taxon>Agaricales</taxon>
        <taxon>Marasmiineae</taxon>
        <taxon>Mycenaceae</taxon>
        <taxon>Mycena</taxon>
    </lineage>
</organism>